<dbReference type="Proteomes" id="UP000009096">
    <property type="component" value="Unassembled WGS sequence"/>
</dbReference>
<sequence length="201" mass="22928">MSSNTVTEELKVSLHTSMEQHWAFPEQERRVLYRINVLLGMVSTLRSLAQAVGGHTGVSMEMLEFGTTISTQAEGVRAITQRMRTNLVSINAELMKSRLEGLGRARVGEAVPDLYAAQIAKALVTEFNNFNNQMTTMIVLLMQPNKQDHYCIMILWPIQKMWAALLANISLFLVDDITLHDRRKFCSEEIEMNERRRAARE</sequence>
<reference evidence="2 3" key="2">
    <citation type="journal article" date="2010" name="Nature">
        <title>Comparative genomics reveals mobile pathogenicity chromosomes in Fusarium.</title>
        <authorList>
            <person name="Ma L.J."/>
            <person name="van der Does H.C."/>
            <person name="Borkovich K.A."/>
            <person name="Coleman J.J."/>
            <person name="Daboussi M.J."/>
            <person name="Di Pietro A."/>
            <person name="Dufresne M."/>
            <person name="Freitag M."/>
            <person name="Grabherr M."/>
            <person name="Henrissat B."/>
            <person name="Houterman P.M."/>
            <person name="Kang S."/>
            <person name="Shim W.B."/>
            <person name="Woloshuk C."/>
            <person name="Xie X."/>
            <person name="Xu J.R."/>
            <person name="Antoniw J."/>
            <person name="Baker S.E."/>
            <person name="Bluhm B.H."/>
            <person name="Breakspear A."/>
            <person name="Brown D.W."/>
            <person name="Butchko R.A."/>
            <person name="Chapman S."/>
            <person name="Coulson R."/>
            <person name="Coutinho P.M."/>
            <person name="Danchin E.G."/>
            <person name="Diener A."/>
            <person name="Gale L.R."/>
            <person name="Gardiner D.M."/>
            <person name="Goff S."/>
            <person name="Hammond-Kosack K.E."/>
            <person name="Hilburn K."/>
            <person name="Hua-Van A."/>
            <person name="Jonkers W."/>
            <person name="Kazan K."/>
            <person name="Kodira C.D."/>
            <person name="Koehrsen M."/>
            <person name="Kumar L."/>
            <person name="Lee Y.H."/>
            <person name="Li L."/>
            <person name="Manners J.M."/>
            <person name="Miranda-Saavedra D."/>
            <person name="Mukherjee M."/>
            <person name="Park G."/>
            <person name="Park J."/>
            <person name="Park S.Y."/>
            <person name="Proctor R.H."/>
            <person name="Regev A."/>
            <person name="Ruiz-Roldan M.C."/>
            <person name="Sain D."/>
            <person name="Sakthikumar S."/>
            <person name="Sykes S."/>
            <person name="Schwartz D.C."/>
            <person name="Turgeon B.G."/>
            <person name="Wapinski I."/>
            <person name="Yoder O."/>
            <person name="Young S."/>
            <person name="Zeng Q."/>
            <person name="Zhou S."/>
            <person name="Galagan J."/>
            <person name="Cuomo C.A."/>
            <person name="Kistler H.C."/>
            <person name="Rep M."/>
        </authorList>
    </citation>
    <scope>NUCLEOTIDE SEQUENCE [LARGE SCALE GENOMIC DNA]</scope>
    <source>
        <strain evidence="3">M3125 / FGSC 7600</strain>
    </source>
</reference>
<dbReference type="KEGG" id="fvr:FVEG_17693"/>
<keyword evidence="3" id="KW-1185">Reference proteome</keyword>
<protein>
    <submittedName>
        <fullName evidence="2">Uncharacterized protein</fullName>
    </submittedName>
</protein>
<evidence type="ECO:0000313" key="3">
    <source>
        <dbReference type="Proteomes" id="UP000009096"/>
    </source>
</evidence>
<reference evidence="3" key="1">
    <citation type="journal article" date="2007" name="Science">
        <title>The Fusarium graminearum genome reveals a link between localized polymorphism and pathogen specialization.</title>
        <authorList>
            <person name="Cuomo C.A."/>
            <person name="Gueldener U."/>
            <person name="Xu J.-R."/>
            <person name="Trail F."/>
            <person name="Turgeon B.G."/>
            <person name="Di Pietro A."/>
            <person name="Walton J.D."/>
            <person name="Ma L.-J."/>
            <person name="Baker S.E."/>
            <person name="Rep M."/>
            <person name="Adam G."/>
            <person name="Antoniw J."/>
            <person name="Baldwin T."/>
            <person name="Calvo S.E."/>
            <person name="Chang Y.-L."/>
            <person name="DeCaprio D."/>
            <person name="Gale L.R."/>
            <person name="Gnerre S."/>
            <person name="Goswami R.S."/>
            <person name="Hammond-Kosack K."/>
            <person name="Harris L.J."/>
            <person name="Hilburn K."/>
            <person name="Kennell J.C."/>
            <person name="Kroken S."/>
            <person name="Magnuson J.K."/>
            <person name="Mannhaupt G."/>
            <person name="Mauceli E.W."/>
            <person name="Mewes H.-W."/>
            <person name="Mitterbauer R."/>
            <person name="Muehlbauer G."/>
            <person name="Muensterkoetter M."/>
            <person name="Nelson D."/>
            <person name="O'Donnell K."/>
            <person name="Ouellet T."/>
            <person name="Qi W."/>
            <person name="Quesneville H."/>
            <person name="Roncero M.I.G."/>
            <person name="Seong K.-Y."/>
            <person name="Tetko I.V."/>
            <person name="Urban M."/>
            <person name="Waalwijk C."/>
            <person name="Ward T.J."/>
            <person name="Yao J."/>
            <person name="Birren B.W."/>
            <person name="Kistler H.C."/>
        </authorList>
    </citation>
    <scope>NUCLEOTIDE SEQUENCE [LARGE SCALE GENOMIC DNA]</scope>
    <source>
        <strain evidence="3">M3125 / FGSC 7600</strain>
    </source>
</reference>
<feature type="transmembrane region" description="Helical" evidence="1">
    <location>
        <begin position="153"/>
        <end position="174"/>
    </location>
</feature>
<keyword evidence="1" id="KW-0472">Membrane</keyword>
<gene>
    <name evidence="2" type="ORF">FVEG_17693</name>
</gene>
<dbReference type="VEuPathDB" id="FungiDB:FVEG_17693"/>
<dbReference type="RefSeq" id="XP_018762449.1">
    <property type="nucleotide sequence ID" value="XM_018906921.1"/>
</dbReference>
<organism evidence="2 3">
    <name type="scientific">Gibberella moniliformis (strain M3125 / FGSC 7600)</name>
    <name type="common">Maize ear and stalk rot fungus</name>
    <name type="synonym">Fusarium verticillioides</name>
    <dbReference type="NCBI Taxonomy" id="334819"/>
    <lineage>
        <taxon>Eukaryota</taxon>
        <taxon>Fungi</taxon>
        <taxon>Dikarya</taxon>
        <taxon>Ascomycota</taxon>
        <taxon>Pezizomycotina</taxon>
        <taxon>Sordariomycetes</taxon>
        <taxon>Hypocreomycetidae</taxon>
        <taxon>Hypocreales</taxon>
        <taxon>Nectriaceae</taxon>
        <taxon>Fusarium</taxon>
        <taxon>Fusarium fujikuroi species complex</taxon>
    </lineage>
</organism>
<evidence type="ECO:0000313" key="2">
    <source>
        <dbReference type="EMBL" id="KYG13765.1"/>
    </source>
</evidence>
<accession>A0A139YC37</accession>
<dbReference type="GeneID" id="30074569"/>
<name>A0A139YC37_GIBM7</name>
<evidence type="ECO:0000256" key="1">
    <source>
        <dbReference type="SAM" id="Phobius"/>
    </source>
</evidence>
<dbReference type="EMBL" id="DS486010">
    <property type="protein sequence ID" value="KYG13765.1"/>
    <property type="molecule type" value="Genomic_DNA"/>
</dbReference>
<keyword evidence="1" id="KW-0812">Transmembrane</keyword>
<proteinExistence type="predicted"/>
<dbReference type="AlphaFoldDB" id="A0A139YC37"/>
<keyword evidence="1" id="KW-1133">Transmembrane helix</keyword>